<dbReference type="InterPro" id="IPR005311">
    <property type="entry name" value="PBP_dimer"/>
</dbReference>
<evidence type="ECO:0000256" key="2">
    <source>
        <dbReference type="ARBA" id="ARBA00007171"/>
    </source>
</evidence>
<dbReference type="SUPFAM" id="SSF56601">
    <property type="entry name" value="beta-lactamase/transpeptidase-like"/>
    <property type="match status" value="1"/>
</dbReference>
<feature type="domain" description="PASTA" evidence="5">
    <location>
        <begin position="682"/>
        <end position="747"/>
    </location>
</feature>
<evidence type="ECO:0000256" key="4">
    <source>
        <dbReference type="SAM" id="Phobius"/>
    </source>
</evidence>
<dbReference type="PROSITE" id="PS51178">
    <property type="entry name" value="PASTA"/>
    <property type="match status" value="2"/>
</dbReference>
<dbReference type="PANTHER" id="PTHR30627:SF1">
    <property type="entry name" value="PEPTIDOGLYCAN D,D-TRANSPEPTIDASE FTSI"/>
    <property type="match status" value="1"/>
</dbReference>
<evidence type="ECO:0000256" key="3">
    <source>
        <dbReference type="ARBA" id="ARBA00023136"/>
    </source>
</evidence>
<dbReference type="Gene3D" id="3.30.10.20">
    <property type="match status" value="2"/>
</dbReference>
<dbReference type="SMART" id="SM00740">
    <property type="entry name" value="PASTA"/>
    <property type="match status" value="2"/>
</dbReference>
<gene>
    <name evidence="6" type="ORF">E7512_05705</name>
</gene>
<dbReference type="InterPro" id="IPR050515">
    <property type="entry name" value="Beta-lactam/transpept"/>
</dbReference>
<feature type="transmembrane region" description="Helical" evidence="4">
    <location>
        <begin position="12"/>
        <end position="33"/>
    </location>
</feature>
<proteinExistence type="inferred from homology"/>
<feature type="domain" description="PASTA" evidence="5">
    <location>
        <begin position="619"/>
        <end position="679"/>
    </location>
</feature>
<dbReference type="GO" id="GO:0008658">
    <property type="term" value="F:penicillin binding"/>
    <property type="evidence" value="ECO:0007669"/>
    <property type="project" value="InterPro"/>
</dbReference>
<dbReference type="AlphaFoldDB" id="A0A928KX84"/>
<protein>
    <submittedName>
        <fullName evidence="6">PASTA domain-containing protein</fullName>
    </submittedName>
</protein>
<dbReference type="InterPro" id="IPR036138">
    <property type="entry name" value="PBP_dimer_sf"/>
</dbReference>
<dbReference type="Gene3D" id="3.90.1310.10">
    <property type="entry name" value="Penicillin-binding protein 2a (Domain 2)"/>
    <property type="match status" value="1"/>
</dbReference>
<dbReference type="SUPFAM" id="SSF56519">
    <property type="entry name" value="Penicillin binding protein dimerisation domain"/>
    <property type="match status" value="1"/>
</dbReference>
<comment type="subcellular location">
    <subcellularLocation>
        <location evidence="1">Membrane</location>
    </subcellularLocation>
</comment>
<organism evidence="6 7">
    <name type="scientific">Faecalispora sporosphaeroides</name>
    <dbReference type="NCBI Taxonomy" id="1549"/>
    <lineage>
        <taxon>Bacteria</taxon>
        <taxon>Bacillati</taxon>
        <taxon>Bacillota</taxon>
        <taxon>Clostridia</taxon>
        <taxon>Eubacteriales</taxon>
        <taxon>Oscillospiraceae</taxon>
        <taxon>Faecalispora</taxon>
    </lineage>
</organism>
<dbReference type="Pfam" id="PF03717">
    <property type="entry name" value="PBP_dimer"/>
    <property type="match status" value="1"/>
</dbReference>
<evidence type="ECO:0000313" key="6">
    <source>
        <dbReference type="EMBL" id="MBE6833067.1"/>
    </source>
</evidence>
<sequence length="752" mass="81547">MAKGTTIRMWRRTLFLLAVFMVVGFGAIIFSLIKLQLVEGESLQERAVEQQMKDTTIPAMRGAIYDRNMRPLAQSATVWTVVLEPAYLTTDEQRETIAAGLSQILGMDKKEILEHTKKKSYYDVLKRKVETEVKDEILKFKEEKKIGNGIRLIEDYKRYYPFGSFAATILGFTGTDNQGLSGLEAYYDKQLTGTAGRLVTAKNAIGTDMPFQYEQKVEAQDGYSLVLTIDEIVQHFLEKYLEEGVVNNKVKNRATAIAMDVKTGAILGLAVKGDFDPNFPLIISDPTEAARVANMPEGDSTTEEGKKIKQAKTQAKIVAQQAQWRNKAVSDTYYPGSVFKMVTGSMGMEEGVVNENTQFFCNGAAVVSGTTIRCWKHGGHGGETFVQGLMNSCNPVFIKVGEMLGAERFFKYFAAFGLTEKTGVDLPGEAGSLYYTANQLNPVELATESFGQNFSITPLQMITAAAAVANGGYLVQPHVVSQVLDSDGNIVQSVDTKVKRQVISEDVSRRMSKILQMNATTGTAKNGYLPGYRVAGKTGTSEKVAEYNAGGKKKMEYIASYCGFAPADDPQIALLVFFDEPQGDSYYGGAVAGPVFGKMMEEILPYLGVERKYTDAEMEKLDVATPDVTGKKLDAAKAALQKLSLKQKVYGGGDTVLKQIPESGKSIPQNGTVVLMTDAESESRQVTVPNLVGMTLTQANSAAAEAGINITVSGAALTGGKAQSHSQSIAAGTKVSPGTVVNVGFIEFDQVQ</sequence>
<dbReference type="CDD" id="cd06575">
    <property type="entry name" value="PASTA_Pbp2x-like_2"/>
    <property type="match status" value="1"/>
</dbReference>
<dbReference type="PANTHER" id="PTHR30627">
    <property type="entry name" value="PEPTIDOGLYCAN D,D-TRANSPEPTIDASE"/>
    <property type="match status" value="1"/>
</dbReference>
<dbReference type="Pfam" id="PF00905">
    <property type="entry name" value="Transpeptidase"/>
    <property type="match status" value="1"/>
</dbReference>
<keyword evidence="4" id="KW-1133">Transmembrane helix</keyword>
<dbReference type="EMBL" id="SVNY01000002">
    <property type="protein sequence ID" value="MBE6833067.1"/>
    <property type="molecule type" value="Genomic_DNA"/>
</dbReference>
<dbReference type="Gene3D" id="3.40.710.10">
    <property type="entry name" value="DD-peptidase/beta-lactamase superfamily"/>
    <property type="match status" value="1"/>
</dbReference>
<comment type="similarity">
    <text evidence="2">Belongs to the transpeptidase family.</text>
</comment>
<dbReference type="InterPro" id="IPR001460">
    <property type="entry name" value="PCN-bd_Tpept"/>
</dbReference>
<evidence type="ECO:0000256" key="1">
    <source>
        <dbReference type="ARBA" id="ARBA00004370"/>
    </source>
</evidence>
<dbReference type="SUPFAM" id="SSF54184">
    <property type="entry name" value="Penicillin-binding protein 2x (pbp-2x), c-terminal domain"/>
    <property type="match status" value="2"/>
</dbReference>
<dbReference type="GO" id="GO:0005886">
    <property type="term" value="C:plasma membrane"/>
    <property type="evidence" value="ECO:0007669"/>
    <property type="project" value="TreeGrafter"/>
</dbReference>
<comment type="caution">
    <text evidence="6">The sequence shown here is derived from an EMBL/GenBank/DDBJ whole genome shotgun (WGS) entry which is preliminary data.</text>
</comment>
<name>A0A928KX84_9FIRM</name>
<dbReference type="GO" id="GO:0071555">
    <property type="term" value="P:cell wall organization"/>
    <property type="evidence" value="ECO:0007669"/>
    <property type="project" value="TreeGrafter"/>
</dbReference>
<evidence type="ECO:0000259" key="5">
    <source>
        <dbReference type="PROSITE" id="PS51178"/>
    </source>
</evidence>
<reference evidence="6" key="1">
    <citation type="submission" date="2019-04" db="EMBL/GenBank/DDBJ databases">
        <title>Evolution of Biomass-Degrading Anaerobic Consortia Revealed by Metagenomics.</title>
        <authorList>
            <person name="Peng X."/>
        </authorList>
    </citation>
    <scope>NUCLEOTIDE SEQUENCE</scope>
    <source>
        <strain evidence="6">SIG551</strain>
    </source>
</reference>
<dbReference type="CDD" id="cd06576">
    <property type="entry name" value="PASTA_Pbp2x-like_1"/>
    <property type="match status" value="1"/>
</dbReference>
<dbReference type="Pfam" id="PF03793">
    <property type="entry name" value="PASTA"/>
    <property type="match status" value="2"/>
</dbReference>
<keyword evidence="3 4" id="KW-0472">Membrane</keyword>
<dbReference type="RefSeq" id="WP_326840172.1">
    <property type="nucleotide sequence ID" value="NZ_SVNY01000002.1"/>
</dbReference>
<keyword evidence="4" id="KW-0812">Transmembrane</keyword>
<dbReference type="Proteomes" id="UP000754750">
    <property type="component" value="Unassembled WGS sequence"/>
</dbReference>
<accession>A0A928KX84</accession>
<dbReference type="InterPro" id="IPR005543">
    <property type="entry name" value="PASTA_dom"/>
</dbReference>
<evidence type="ECO:0000313" key="7">
    <source>
        <dbReference type="Proteomes" id="UP000754750"/>
    </source>
</evidence>
<dbReference type="InterPro" id="IPR012338">
    <property type="entry name" value="Beta-lactam/transpept-like"/>
</dbReference>